<dbReference type="AlphaFoldDB" id="A0A084FZ73"/>
<evidence type="ECO:0000256" key="2">
    <source>
        <dbReference type="ARBA" id="ARBA00007520"/>
    </source>
</evidence>
<evidence type="ECO:0000256" key="8">
    <source>
        <dbReference type="SAM" id="Phobius"/>
    </source>
</evidence>
<evidence type="ECO:0000256" key="1">
    <source>
        <dbReference type="ARBA" id="ARBA00004141"/>
    </source>
</evidence>
<comment type="similarity">
    <text evidence="2">Belongs to the major facilitator superfamily. TCR/Tet family.</text>
</comment>
<dbReference type="InterPro" id="IPR020846">
    <property type="entry name" value="MFS_dom"/>
</dbReference>
<feature type="transmembrane region" description="Helical" evidence="8">
    <location>
        <begin position="311"/>
        <end position="331"/>
    </location>
</feature>
<dbReference type="Gene3D" id="1.20.1250.20">
    <property type="entry name" value="MFS general substrate transporter like domains"/>
    <property type="match status" value="1"/>
</dbReference>
<dbReference type="OMA" id="FTQTIGW"/>
<feature type="domain" description="Major facilitator superfamily (MFS) profile" evidence="9">
    <location>
        <begin position="49"/>
        <end position="505"/>
    </location>
</feature>
<organism evidence="10 11">
    <name type="scientific">Pseudallescheria apiosperma</name>
    <name type="common">Scedosporium apiospermum</name>
    <dbReference type="NCBI Taxonomy" id="563466"/>
    <lineage>
        <taxon>Eukaryota</taxon>
        <taxon>Fungi</taxon>
        <taxon>Dikarya</taxon>
        <taxon>Ascomycota</taxon>
        <taxon>Pezizomycotina</taxon>
        <taxon>Sordariomycetes</taxon>
        <taxon>Hypocreomycetidae</taxon>
        <taxon>Microascales</taxon>
        <taxon>Microascaceae</taxon>
        <taxon>Scedosporium</taxon>
    </lineage>
</organism>
<keyword evidence="4 8" id="KW-0812">Transmembrane</keyword>
<feature type="compositionally biased region" description="Basic and acidic residues" evidence="7">
    <location>
        <begin position="14"/>
        <end position="34"/>
    </location>
</feature>
<evidence type="ECO:0000256" key="3">
    <source>
        <dbReference type="ARBA" id="ARBA00022448"/>
    </source>
</evidence>
<feature type="transmembrane region" description="Helical" evidence="8">
    <location>
        <begin position="482"/>
        <end position="501"/>
    </location>
</feature>
<evidence type="ECO:0000256" key="7">
    <source>
        <dbReference type="SAM" id="MobiDB-lite"/>
    </source>
</evidence>
<keyword evidence="11" id="KW-1185">Reference proteome</keyword>
<accession>A0A084FZ73</accession>
<evidence type="ECO:0000313" key="11">
    <source>
        <dbReference type="Proteomes" id="UP000028545"/>
    </source>
</evidence>
<dbReference type="GeneID" id="27727314"/>
<feature type="transmembrane region" description="Helical" evidence="8">
    <location>
        <begin position="203"/>
        <end position="223"/>
    </location>
</feature>
<dbReference type="EMBL" id="JOWA01000121">
    <property type="protein sequence ID" value="KEZ40385.1"/>
    <property type="molecule type" value="Genomic_DNA"/>
</dbReference>
<feature type="transmembrane region" description="Helical" evidence="8">
    <location>
        <begin position="369"/>
        <end position="388"/>
    </location>
</feature>
<dbReference type="Gene3D" id="1.20.1720.10">
    <property type="entry name" value="Multidrug resistance protein D"/>
    <property type="match status" value="1"/>
</dbReference>
<dbReference type="GO" id="GO:0005886">
    <property type="term" value="C:plasma membrane"/>
    <property type="evidence" value="ECO:0007669"/>
    <property type="project" value="TreeGrafter"/>
</dbReference>
<dbReference type="RefSeq" id="XP_016640184.1">
    <property type="nucleotide sequence ID" value="XM_016789921.1"/>
</dbReference>
<dbReference type="GO" id="GO:0022857">
    <property type="term" value="F:transmembrane transporter activity"/>
    <property type="evidence" value="ECO:0007669"/>
    <property type="project" value="InterPro"/>
</dbReference>
<dbReference type="PROSITE" id="PS50850">
    <property type="entry name" value="MFS"/>
    <property type="match status" value="1"/>
</dbReference>
<name>A0A084FZ73_PSEDA</name>
<dbReference type="OrthoDB" id="10021397at2759"/>
<comment type="subcellular location">
    <subcellularLocation>
        <location evidence="1">Membrane</location>
        <topology evidence="1">Multi-pass membrane protein</topology>
    </subcellularLocation>
</comment>
<evidence type="ECO:0000259" key="9">
    <source>
        <dbReference type="PROSITE" id="PS50850"/>
    </source>
</evidence>
<feature type="transmembrane region" description="Helical" evidence="8">
    <location>
        <begin position="83"/>
        <end position="102"/>
    </location>
</feature>
<dbReference type="InterPro" id="IPR011701">
    <property type="entry name" value="MFS"/>
</dbReference>
<dbReference type="Proteomes" id="UP000028545">
    <property type="component" value="Unassembled WGS sequence"/>
</dbReference>
<feature type="transmembrane region" description="Helical" evidence="8">
    <location>
        <begin position="408"/>
        <end position="428"/>
    </location>
</feature>
<keyword evidence="6 8" id="KW-0472">Membrane</keyword>
<dbReference type="KEGG" id="sapo:SAPIO_CDS8242"/>
<dbReference type="HOGENOM" id="CLU_000960_22_0_1"/>
<evidence type="ECO:0000313" key="10">
    <source>
        <dbReference type="EMBL" id="KEZ40385.1"/>
    </source>
</evidence>
<dbReference type="Pfam" id="PF07690">
    <property type="entry name" value="MFS_1"/>
    <property type="match status" value="1"/>
</dbReference>
<feature type="transmembrane region" description="Helical" evidence="8">
    <location>
        <begin position="337"/>
        <end position="357"/>
    </location>
</feature>
<dbReference type="InterPro" id="IPR036259">
    <property type="entry name" value="MFS_trans_sf"/>
</dbReference>
<evidence type="ECO:0000256" key="6">
    <source>
        <dbReference type="ARBA" id="ARBA00023136"/>
    </source>
</evidence>
<evidence type="ECO:0000256" key="4">
    <source>
        <dbReference type="ARBA" id="ARBA00022692"/>
    </source>
</evidence>
<reference evidence="10 11" key="1">
    <citation type="journal article" date="2014" name="Genome Announc.">
        <title>Draft genome sequence of the pathogenic fungus Scedosporium apiospermum.</title>
        <authorList>
            <person name="Vandeputte P."/>
            <person name="Ghamrawi S."/>
            <person name="Rechenmann M."/>
            <person name="Iltis A."/>
            <person name="Giraud S."/>
            <person name="Fleury M."/>
            <person name="Thornton C."/>
            <person name="Delhaes L."/>
            <person name="Meyer W."/>
            <person name="Papon N."/>
            <person name="Bouchara J.P."/>
        </authorList>
    </citation>
    <scope>NUCLEOTIDE SEQUENCE [LARGE SCALE GENOMIC DNA]</scope>
    <source>
        <strain evidence="10 11">IHEM 14462</strain>
    </source>
</reference>
<dbReference type="VEuPathDB" id="FungiDB:SAPIO_CDS8242"/>
<proteinExistence type="inferred from homology"/>
<feature type="transmembrane region" description="Helical" evidence="8">
    <location>
        <begin position="172"/>
        <end position="191"/>
    </location>
</feature>
<feature type="transmembrane region" description="Helical" evidence="8">
    <location>
        <begin position="274"/>
        <end position="299"/>
    </location>
</feature>
<feature type="transmembrane region" description="Helical" evidence="8">
    <location>
        <begin position="114"/>
        <end position="140"/>
    </location>
</feature>
<gene>
    <name evidence="10" type="ORF">SAPIO_CDS8242</name>
</gene>
<keyword evidence="3" id="KW-0813">Transport</keyword>
<keyword evidence="5 8" id="KW-1133">Transmembrane helix</keyword>
<dbReference type="PANTHER" id="PTHR23501:SF102">
    <property type="entry name" value="DRUG TRANSPORTER, PUTATIVE (AFU_ORTHOLOGUE AFUA_3G08530)-RELATED"/>
    <property type="match status" value="1"/>
</dbReference>
<evidence type="ECO:0000256" key="5">
    <source>
        <dbReference type="ARBA" id="ARBA00022989"/>
    </source>
</evidence>
<sequence length="533" mass="56936">MDPGPSVQGEQDQEVAHKSSVDVENPAQKDEAQKDAPANEFTALQTGLLMLALCLSVFLAALDITIITTALPTISEHFRSTSAYIWVGAAFMISASAVTATWGKLSDIWGRKIVLLAAVAVFFVGSVLCGAAISAAMLIAGRAVQGAGAGGLLALTNIVVGDLFSPRERGKYYVPISGVAFIIIILTLKLQTPKTPIIAGIKVIDWLGTLVLTGGLVMFLLGLQFGSATYPWSSATVIGLIVGGCITLILFIPVEWSFARNPIIPMHLFTNISNLAAILVDLFHGVTFTLVAYFLPLYFQSVLGESPLMSGVILLPYVLALSFTSASVGIFLKITGRYVGCIIFGFVLSVLGCGLFYDLPGSKKWVKIILYQIVAGIGIGANFQPPLVALQSNVSIQDNGTVTATFSLIRNVASAIAVVIGSVAFANGMQSQQGQLRSELGPGLASSFSRDNAQANIPLIESLDDHPRNIVRQAFLHAIRNVWIEAVCFAAVGLIVCLFIRNAKLDETHTEVKFGLEGEAERHRIAQEKRKRT</sequence>
<feature type="region of interest" description="Disordered" evidence="7">
    <location>
        <begin position="1"/>
        <end position="36"/>
    </location>
</feature>
<protein>
    <recommendedName>
        <fullName evidence="9">Major facilitator superfamily (MFS) profile domain-containing protein</fullName>
    </recommendedName>
</protein>
<dbReference type="PRINTS" id="PR01036">
    <property type="entry name" value="TCRTETB"/>
</dbReference>
<dbReference type="PANTHER" id="PTHR23501">
    <property type="entry name" value="MAJOR FACILITATOR SUPERFAMILY"/>
    <property type="match status" value="1"/>
</dbReference>
<feature type="transmembrane region" description="Helical" evidence="8">
    <location>
        <begin position="235"/>
        <end position="254"/>
    </location>
</feature>
<dbReference type="SUPFAM" id="SSF103473">
    <property type="entry name" value="MFS general substrate transporter"/>
    <property type="match status" value="1"/>
</dbReference>
<dbReference type="FunFam" id="1.20.1250.20:FF:000196">
    <property type="entry name" value="MFS toxin efflux pump (AflT)"/>
    <property type="match status" value="1"/>
</dbReference>
<comment type="caution">
    <text evidence="10">The sequence shown here is derived from an EMBL/GenBank/DDBJ whole genome shotgun (WGS) entry which is preliminary data.</text>
</comment>
<feature type="transmembrane region" description="Helical" evidence="8">
    <location>
        <begin position="48"/>
        <end position="71"/>
    </location>
</feature>